<evidence type="ECO:0000256" key="2">
    <source>
        <dbReference type="ARBA" id="ARBA00008821"/>
    </source>
</evidence>
<dbReference type="InterPro" id="IPR006042">
    <property type="entry name" value="Xan_ur_permease"/>
</dbReference>
<dbReference type="GO" id="GO:0005886">
    <property type="term" value="C:plasma membrane"/>
    <property type="evidence" value="ECO:0007669"/>
    <property type="project" value="TreeGrafter"/>
</dbReference>
<feature type="transmembrane region" description="Helical" evidence="7">
    <location>
        <begin position="120"/>
        <end position="142"/>
    </location>
</feature>
<keyword evidence="9" id="KW-1185">Reference proteome</keyword>
<evidence type="ECO:0000313" key="9">
    <source>
        <dbReference type="Proteomes" id="UP000253314"/>
    </source>
</evidence>
<sequence length="417" mass="44039">MWYQRKKGAVSMQTGKKLVLGFQHVLAMFGATVLVPIITGLSIPVALFTAGVGTILFHLLTNRDVPVFLGSSFAFIGGILTVKELFGIEYATGAIIGAGAVYLIMAAIVKIIGHKKITAIFPPVVIAPIIMVIGLTLAPVAVNMAADNWLISIVTILTVVIVGIFFNGFFKTIPIITGIIVGYIVSIATGNVDFTGVLDANWFAVPNFHAPKFELEAFAIIVPIALVTIIEHIGDITTNGSVVGKNFIDKPGLHRTFLGDGFATMLAGLLGGPANTTYGENTGTLAITKVYDPSILRMAAFITIFLSFIGKFAALISTIPLAVMGGISFILFGMIANIGVKQLVDHRVDLSNTKNAIIFFAPLIIGLSSLAEGNPAVINITENAQLSGLSLAALTAVILHAVLNIKGKQQTKRKANV</sequence>
<feature type="transmembrane region" description="Helical" evidence="7">
    <location>
        <begin position="67"/>
        <end position="88"/>
    </location>
</feature>
<feature type="transmembrane region" description="Helical" evidence="7">
    <location>
        <begin position="148"/>
        <end position="170"/>
    </location>
</feature>
<evidence type="ECO:0000256" key="6">
    <source>
        <dbReference type="ARBA" id="ARBA00023136"/>
    </source>
</evidence>
<evidence type="ECO:0000256" key="3">
    <source>
        <dbReference type="ARBA" id="ARBA00022448"/>
    </source>
</evidence>
<feature type="transmembrane region" description="Helical" evidence="7">
    <location>
        <begin position="322"/>
        <end position="344"/>
    </location>
</feature>
<name>A0A366XZG3_9BACI</name>
<feature type="transmembrane region" description="Helical" evidence="7">
    <location>
        <begin position="43"/>
        <end position="60"/>
    </location>
</feature>
<proteinExistence type="inferred from homology"/>
<dbReference type="PANTHER" id="PTHR42810:SF2">
    <property type="entry name" value="PURINE PERMEASE C1399.01C-RELATED"/>
    <property type="match status" value="1"/>
</dbReference>
<comment type="subcellular location">
    <subcellularLocation>
        <location evidence="1">Membrane</location>
        <topology evidence="1">Multi-pass membrane protein</topology>
    </subcellularLocation>
</comment>
<gene>
    <name evidence="8" type="ORF">DS031_03105</name>
</gene>
<dbReference type="OrthoDB" id="9779092at2"/>
<dbReference type="PROSITE" id="PS01116">
    <property type="entry name" value="XANTH_URACIL_PERMASE"/>
    <property type="match status" value="1"/>
</dbReference>
<dbReference type="GO" id="GO:0042907">
    <property type="term" value="F:xanthine transmembrane transporter activity"/>
    <property type="evidence" value="ECO:0007669"/>
    <property type="project" value="TreeGrafter"/>
</dbReference>
<keyword evidence="5 7" id="KW-1133">Transmembrane helix</keyword>
<evidence type="ECO:0000313" key="8">
    <source>
        <dbReference type="EMBL" id="RBW70996.1"/>
    </source>
</evidence>
<dbReference type="InterPro" id="IPR006043">
    <property type="entry name" value="NCS2"/>
</dbReference>
<dbReference type="Proteomes" id="UP000253314">
    <property type="component" value="Unassembled WGS sequence"/>
</dbReference>
<keyword evidence="4 7" id="KW-0812">Transmembrane</keyword>
<feature type="transmembrane region" description="Helical" evidence="7">
    <location>
        <begin position="384"/>
        <end position="405"/>
    </location>
</feature>
<dbReference type="NCBIfam" id="TIGR00801">
    <property type="entry name" value="ncs2"/>
    <property type="match status" value="1"/>
</dbReference>
<organism evidence="8 9">
    <name type="scientific">Bacillus taeanensis</name>
    <dbReference type="NCBI Taxonomy" id="273032"/>
    <lineage>
        <taxon>Bacteria</taxon>
        <taxon>Bacillati</taxon>
        <taxon>Bacillota</taxon>
        <taxon>Bacilli</taxon>
        <taxon>Bacillales</taxon>
        <taxon>Bacillaceae</taxon>
        <taxon>Bacillus</taxon>
    </lineage>
</organism>
<dbReference type="Pfam" id="PF00860">
    <property type="entry name" value="Xan_ur_permease"/>
    <property type="match status" value="1"/>
</dbReference>
<evidence type="ECO:0000256" key="5">
    <source>
        <dbReference type="ARBA" id="ARBA00022989"/>
    </source>
</evidence>
<feature type="transmembrane region" description="Helical" evidence="7">
    <location>
        <begin position="356"/>
        <end position="378"/>
    </location>
</feature>
<evidence type="ECO:0000256" key="7">
    <source>
        <dbReference type="SAM" id="Phobius"/>
    </source>
</evidence>
<evidence type="ECO:0000256" key="4">
    <source>
        <dbReference type="ARBA" id="ARBA00022692"/>
    </source>
</evidence>
<keyword evidence="6 7" id="KW-0472">Membrane</keyword>
<comment type="caution">
    <text evidence="8">The sequence shown here is derived from an EMBL/GenBank/DDBJ whole genome shotgun (WGS) entry which is preliminary data.</text>
</comment>
<keyword evidence="3" id="KW-0813">Transport</keyword>
<feature type="transmembrane region" description="Helical" evidence="7">
    <location>
        <begin position="94"/>
        <end position="113"/>
    </location>
</feature>
<evidence type="ECO:0000256" key="1">
    <source>
        <dbReference type="ARBA" id="ARBA00004141"/>
    </source>
</evidence>
<comment type="similarity">
    <text evidence="2">Belongs to the nucleobase:cation symporter-2 (NCS2) (TC 2.A.40) family.</text>
</comment>
<accession>A0A366XZG3</accession>
<dbReference type="EMBL" id="QOCW01000002">
    <property type="protein sequence ID" value="RBW70996.1"/>
    <property type="molecule type" value="Genomic_DNA"/>
</dbReference>
<dbReference type="AlphaFoldDB" id="A0A366XZG3"/>
<reference evidence="8 9" key="1">
    <citation type="submission" date="2018-07" db="EMBL/GenBank/DDBJ databases">
        <title>Lottiidibacillus patelloidae gen. nov., sp. nov., isolated from the intestinal tract of a marine limpet and the reclassification of B. taeanensis BH030017T, B. algicola KMM 3737T and B. hwajinpoensis SW-72T as genus Lottiidibacillus.</title>
        <authorList>
            <person name="Liu R."/>
            <person name="Huang Z."/>
        </authorList>
    </citation>
    <scope>NUCLEOTIDE SEQUENCE [LARGE SCALE GENOMIC DNA]</scope>
    <source>
        <strain evidence="8 9">BH030017</strain>
    </source>
</reference>
<feature type="transmembrane region" description="Helical" evidence="7">
    <location>
        <begin position="295"/>
        <end position="316"/>
    </location>
</feature>
<feature type="transmembrane region" description="Helical" evidence="7">
    <location>
        <begin position="20"/>
        <end position="37"/>
    </location>
</feature>
<dbReference type="PANTHER" id="PTHR42810">
    <property type="entry name" value="PURINE PERMEASE C1399.01C-RELATED"/>
    <property type="match status" value="1"/>
</dbReference>
<protein>
    <submittedName>
        <fullName evidence="8">Uracil permease</fullName>
    </submittedName>
</protein>